<keyword evidence="2" id="KW-0472">Membrane</keyword>
<evidence type="ECO:0000313" key="3">
    <source>
        <dbReference type="EMBL" id="KAH0924433.1"/>
    </source>
</evidence>
<comment type="caution">
    <text evidence="3">The sequence shown here is derived from an EMBL/GenBank/DDBJ whole genome shotgun (WGS) entry which is preliminary data.</text>
</comment>
<sequence length="182" mass="20594">MYKKKKKSVDPEEEDAEQKDYENSDEEDGNHGVERYGSSSSSVFDFSASHSARDSGLPSANDVFSQISGPPEFLNNRTEVYEEATARDAEHAKRMTRMKGSPFDDVNCVSTKESPAASAILILISAYEGYFILTVLSWKQNLSLWGSMRESETILMHNLLKRMVESEYLLQPIQMQKKLHIS</sequence>
<dbReference type="EMBL" id="JAGKQM010000006">
    <property type="protein sequence ID" value="KAH0924433.1"/>
    <property type="molecule type" value="Genomic_DNA"/>
</dbReference>
<dbReference type="Proteomes" id="UP000824890">
    <property type="component" value="Unassembled WGS sequence"/>
</dbReference>
<protein>
    <submittedName>
        <fullName evidence="3">Uncharacterized protein</fullName>
    </submittedName>
</protein>
<organism evidence="3 4">
    <name type="scientific">Brassica napus</name>
    <name type="common">Rape</name>
    <dbReference type="NCBI Taxonomy" id="3708"/>
    <lineage>
        <taxon>Eukaryota</taxon>
        <taxon>Viridiplantae</taxon>
        <taxon>Streptophyta</taxon>
        <taxon>Embryophyta</taxon>
        <taxon>Tracheophyta</taxon>
        <taxon>Spermatophyta</taxon>
        <taxon>Magnoliopsida</taxon>
        <taxon>eudicotyledons</taxon>
        <taxon>Gunneridae</taxon>
        <taxon>Pentapetalae</taxon>
        <taxon>rosids</taxon>
        <taxon>malvids</taxon>
        <taxon>Brassicales</taxon>
        <taxon>Brassicaceae</taxon>
        <taxon>Brassiceae</taxon>
        <taxon>Brassica</taxon>
    </lineage>
</organism>
<dbReference type="InterPro" id="IPR040306">
    <property type="entry name" value="Os02g0753200-like"/>
</dbReference>
<dbReference type="PANTHER" id="PTHR35321">
    <property type="entry name" value="OS02G0753200 PROTEIN"/>
    <property type="match status" value="1"/>
</dbReference>
<feature type="transmembrane region" description="Helical" evidence="2">
    <location>
        <begin position="119"/>
        <end position="138"/>
    </location>
</feature>
<evidence type="ECO:0000256" key="1">
    <source>
        <dbReference type="SAM" id="MobiDB-lite"/>
    </source>
</evidence>
<feature type="compositionally biased region" description="Low complexity" evidence="1">
    <location>
        <begin position="38"/>
        <end position="50"/>
    </location>
</feature>
<dbReference type="PANTHER" id="PTHR35321:SF1">
    <property type="entry name" value="OS02G0753200 PROTEIN"/>
    <property type="match status" value="1"/>
</dbReference>
<feature type="compositionally biased region" description="Acidic residues" evidence="1">
    <location>
        <begin position="11"/>
        <end position="28"/>
    </location>
</feature>
<accession>A0ABQ8D503</accession>
<gene>
    <name evidence="3" type="ORF">HID58_024451</name>
</gene>
<keyword evidence="4" id="KW-1185">Reference proteome</keyword>
<keyword evidence="2" id="KW-0812">Transmembrane</keyword>
<evidence type="ECO:0000256" key="2">
    <source>
        <dbReference type="SAM" id="Phobius"/>
    </source>
</evidence>
<feature type="region of interest" description="Disordered" evidence="1">
    <location>
        <begin position="1"/>
        <end position="52"/>
    </location>
</feature>
<keyword evidence="2" id="KW-1133">Transmembrane helix</keyword>
<proteinExistence type="predicted"/>
<name>A0ABQ8D503_BRANA</name>
<evidence type="ECO:0000313" key="4">
    <source>
        <dbReference type="Proteomes" id="UP000824890"/>
    </source>
</evidence>
<reference evidence="3 4" key="1">
    <citation type="submission" date="2021-05" db="EMBL/GenBank/DDBJ databases">
        <title>Genome Assembly of Synthetic Allotetraploid Brassica napus Reveals Homoeologous Exchanges between Subgenomes.</title>
        <authorList>
            <person name="Davis J.T."/>
        </authorList>
    </citation>
    <scope>NUCLEOTIDE SEQUENCE [LARGE SCALE GENOMIC DNA]</scope>
    <source>
        <strain evidence="4">cv. Da-Ae</strain>
        <tissue evidence="3">Seedling</tissue>
    </source>
</reference>